<evidence type="ECO:0000313" key="2">
    <source>
        <dbReference type="EMBL" id="KOX68820.1"/>
    </source>
</evidence>
<dbReference type="OrthoDB" id="10445839at2759"/>
<organism evidence="2 3">
    <name type="scientific">Melipona quadrifasciata</name>
    <dbReference type="NCBI Taxonomy" id="166423"/>
    <lineage>
        <taxon>Eukaryota</taxon>
        <taxon>Metazoa</taxon>
        <taxon>Ecdysozoa</taxon>
        <taxon>Arthropoda</taxon>
        <taxon>Hexapoda</taxon>
        <taxon>Insecta</taxon>
        <taxon>Pterygota</taxon>
        <taxon>Neoptera</taxon>
        <taxon>Endopterygota</taxon>
        <taxon>Hymenoptera</taxon>
        <taxon>Apocrita</taxon>
        <taxon>Aculeata</taxon>
        <taxon>Apoidea</taxon>
        <taxon>Anthophila</taxon>
        <taxon>Apidae</taxon>
        <taxon>Melipona</taxon>
    </lineage>
</organism>
<gene>
    <name evidence="2" type="ORF">WN51_06988</name>
</gene>
<dbReference type="Proteomes" id="UP000053105">
    <property type="component" value="Unassembled WGS sequence"/>
</dbReference>
<feature type="region of interest" description="Disordered" evidence="1">
    <location>
        <begin position="1"/>
        <end position="27"/>
    </location>
</feature>
<proteinExistence type="predicted"/>
<dbReference type="AlphaFoldDB" id="A0A0M8ZQ40"/>
<evidence type="ECO:0000313" key="3">
    <source>
        <dbReference type="Proteomes" id="UP000053105"/>
    </source>
</evidence>
<dbReference type="EMBL" id="KQ435915">
    <property type="protein sequence ID" value="KOX68820.1"/>
    <property type="molecule type" value="Genomic_DNA"/>
</dbReference>
<evidence type="ECO:0000256" key="1">
    <source>
        <dbReference type="SAM" id="MobiDB-lite"/>
    </source>
</evidence>
<feature type="compositionally biased region" description="Polar residues" evidence="1">
    <location>
        <begin position="316"/>
        <end position="327"/>
    </location>
</feature>
<accession>A0A0M8ZQ40</accession>
<keyword evidence="3" id="KW-1185">Reference proteome</keyword>
<feature type="compositionally biased region" description="Basic and acidic residues" evidence="1">
    <location>
        <begin position="1"/>
        <end position="13"/>
    </location>
</feature>
<sequence>MGSVFAHKDDSLNRKTPPPPHSRDLRTNFGLTKRRFSTVSRRNTSHRRFTIQDPAKSSIVFQRRNYTPLPSTTHAGILFVQFSLSVPSRPSSCIVCPSNGDKFVGIECHSKSIAKPQLLYRRPSVRIVTRVFTYNVAPIRPISIVEIEGKALAFVNISDSSRGRGARERLVPIPRSETNGRLKGRGARKTLVSRGRRGMRDKLSRVPDLKSIFLFLQPVNTQARTRSANCVKLPAVLNSTQQNLRNENFHSLGIQLTCNSPASSSEPCPLNRHYVIIEFHAAAVIAAASAPIETSNIDDGSVGRGQPFSGFATPVSAGTQQQTRRLQ</sequence>
<feature type="region of interest" description="Disordered" evidence="1">
    <location>
        <begin position="308"/>
        <end position="327"/>
    </location>
</feature>
<reference evidence="2 3" key="1">
    <citation type="submission" date="2015-07" db="EMBL/GenBank/DDBJ databases">
        <title>The genome of Melipona quadrifasciata.</title>
        <authorList>
            <person name="Pan H."/>
            <person name="Kapheim K."/>
        </authorList>
    </citation>
    <scope>NUCLEOTIDE SEQUENCE [LARGE SCALE GENOMIC DNA]</scope>
    <source>
        <strain evidence="2">0111107301</strain>
        <tissue evidence="2">Whole body</tissue>
    </source>
</reference>
<protein>
    <submittedName>
        <fullName evidence="2">Uncharacterized protein</fullName>
    </submittedName>
</protein>
<name>A0A0M8ZQ40_9HYME</name>